<evidence type="ECO:0000313" key="2">
    <source>
        <dbReference type="Proteomes" id="UP000606974"/>
    </source>
</evidence>
<dbReference type="PANTHER" id="PTHR42085">
    <property type="entry name" value="F-BOX DOMAIN-CONTAINING PROTEIN"/>
    <property type="match status" value="1"/>
</dbReference>
<keyword evidence="2" id="KW-1185">Reference proteome</keyword>
<organism evidence="1 2">
    <name type="scientific">Endocarpon pusillum</name>
    <dbReference type="NCBI Taxonomy" id="364733"/>
    <lineage>
        <taxon>Eukaryota</taxon>
        <taxon>Fungi</taxon>
        <taxon>Dikarya</taxon>
        <taxon>Ascomycota</taxon>
        <taxon>Pezizomycotina</taxon>
        <taxon>Eurotiomycetes</taxon>
        <taxon>Chaetothyriomycetidae</taxon>
        <taxon>Verrucariales</taxon>
        <taxon>Verrucariaceae</taxon>
        <taxon>Endocarpon</taxon>
    </lineage>
</organism>
<accession>A0A8H7E7F5</accession>
<evidence type="ECO:0008006" key="3">
    <source>
        <dbReference type="Google" id="ProtNLM"/>
    </source>
</evidence>
<dbReference type="OrthoDB" id="2951834at2759"/>
<protein>
    <recommendedName>
        <fullName evidence="3">F-box domain-containing protein</fullName>
    </recommendedName>
</protein>
<dbReference type="InterPro" id="IPR038883">
    <property type="entry name" value="AN11006-like"/>
</dbReference>
<evidence type="ECO:0000313" key="1">
    <source>
        <dbReference type="EMBL" id="KAF7512082.1"/>
    </source>
</evidence>
<dbReference type="Proteomes" id="UP000606974">
    <property type="component" value="Unassembled WGS sequence"/>
</dbReference>
<sequence>MDAIDAMEASSLAGQAISCLSDSTASSSSTANNKKTNLLSLPHEILTMILTILLVRNETSIALPTMDHDNFPDLKPEISPAVLQTCKPLNDIGKPILYGRNIFHLSPHIRFHASSTPDFTPLSHKSLALIKHLEVRVEGLDVHHMPPRNGAICQELSEAARVYPHLYPGGGMGNLQTIQCVFEYTIATQNSVLRHLGMGALFRMIILDLVFPHGDIAYAPWYEYGNFSCQPYDCIVKWQALLIAATVRQRCPAFNRMLHMWRKIEGDVHPQLLIVVCRNAEGLQAAIAMNESRGMQVDGELEVDVERGTVKEISGRRAGYHY</sequence>
<gene>
    <name evidence="1" type="ORF">GJ744_002795</name>
</gene>
<proteinExistence type="predicted"/>
<comment type="caution">
    <text evidence="1">The sequence shown here is derived from an EMBL/GenBank/DDBJ whole genome shotgun (WGS) entry which is preliminary data.</text>
</comment>
<dbReference type="PANTHER" id="PTHR42085:SF2">
    <property type="entry name" value="F-BOX DOMAIN-CONTAINING PROTEIN"/>
    <property type="match status" value="1"/>
</dbReference>
<reference evidence="1" key="1">
    <citation type="submission" date="2020-02" db="EMBL/GenBank/DDBJ databases">
        <authorList>
            <person name="Palmer J.M."/>
        </authorList>
    </citation>
    <scope>NUCLEOTIDE SEQUENCE</scope>
    <source>
        <strain evidence="1">EPUS1.4</strain>
        <tissue evidence="1">Thallus</tissue>
    </source>
</reference>
<dbReference type="EMBL" id="JAACFV010000015">
    <property type="protein sequence ID" value="KAF7512082.1"/>
    <property type="molecule type" value="Genomic_DNA"/>
</dbReference>
<name>A0A8H7E7F5_9EURO</name>
<dbReference type="AlphaFoldDB" id="A0A8H7E7F5"/>